<feature type="region of interest" description="Disordered" evidence="1">
    <location>
        <begin position="53"/>
        <end position="78"/>
    </location>
</feature>
<accession>A0A6J5NQB1</accession>
<feature type="region of interest" description="Disordered" evidence="1">
    <location>
        <begin position="1"/>
        <end position="30"/>
    </location>
</feature>
<protein>
    <recommendedName>
        <fullName evidence="3">DUF736 domain-containing protein</fullName>
    </recommendedName>
</protein>
<feature type="compositionally biased region" description="Basic and acidic residues" evidence="1">
    <location>
        <begin position="14"/>
        <end position="24"/>
    </location>
</feature>
<evidence type="ECO:0000256" key="1">
    <source>
        <dbReference type="SAM" id="MobiDB-lite"/>
    </source>
</evidence>
<gene>
    <name evidence="2" type="ORF">UFOVP773_28</name>
</gene>
<proteinExistence type="predicted"/>
<dbReference type="EMBL" id="LR796702">
    <property type="protein sequence ID" value="CAB4161033.1"/>
    <property type="molecule type" value="Genomic_DNA"/>
</dbReference>
<organism evidence="2">
    <name type="scientific">uncultured Caudovirales phage</name>
    <dbReference type="NCBI Taxonomy" id="2100421"/>
    <lineage>
        <taxon>Viruses</taxon>
        <taxon>Duplodnaviria</taxon>
        <taxon>Heunggongvirae</taxon>
        <taxon>Uroviricota</taxon>
        <taxon>Caudoviricetes</taxon>
        <taxon>Peduoviridae</taxon>
        <taxon>Maltschvirus</taxon>
        <taxon>Maltschvirus maltsch</taxon>
    </lineage>
</organism>
<reference evidence="2" key="1">
    <citation type="submission" date="2020-04" db="EMBL/GenBank/DDBJ databases">
        <authorList>
            <person name="Chiriac C."/>
            <person name="Salcher M."/>
            <person name="Ghai R."/>
            <person name="Kavagutti S V."/>
        </authorList>
    </citation>
    <scope>NUCLEOTIDE SEQUENCE</scope>
</reference>
<evidence type="ECO:0000313" key="2">
    <source>
        <dbReference type="EMBL" id="CAB4161033.1"/>
    </source>
</evidence>
<evidence type="ECO:0008006" key="3">
    <source>
        <dbReference type="Google" id="ProtNLM"/>
    </source>
</evidence>
<name>A0A6J5NQB1_9CAUD</name>
<sequence length="78" mass="8766">MAYEQRELSGSLFKNDKKTEDKHPSAKGSATIGGVEYWVSAWTKEGPKGRWQSLSFQRKDEKKSTTAGLAEMPDDLPF</sequence>